<feature type="transmembrane region" description="Helical" evidence="2">
    <location>
        <begin position="69"/>
        <end position="89"/>
    </location>
</feature>
<gene>
    <name evidence="3" type="primary">thiW</name>
    <name evidence="3" type="ORF">LKD32_02230</name>
</gene>
<dbReference type="Pfam" id="PF09512">
    <property type="entry name" value="ThiW"/>
    <property type="match status" value="1"/>
</dbReference>
<feature type="transmembrane region" description="Helical" evidence="2">
    <location>
        <begin position="130"/>
        <end position="152"/>
    </location>
</feature>
<keyword evidence="2" id="KW-0472">Membrane</keyword>
<dbReference type="Gene3D" id="1.10.1760.20">
    <property type="match status" value="1"/>
</dbReference>
<keyword evidence="4" id="KW-1185">Reference proteome</keyword>
<evidence type="ECO:0000256" key="1">
    <source>
        <dbReference type="SAM" id="MobiDB-lite"/>
    </source>
</evidence>
<dbReference type="Proteomes" id="UP001198962">
    <property type="component" value="Unassembled WGS sequence"/>
</dbReference>
<feature type="transmembrane region" description="Helical" evidence="2">
    <location>
        <begin position="42"/>
        <end position="63"/>
    </location>
</feature>
<evidence type="ECO:0000313" key="3">
    <source>
        <dbReference type="EMBL" id="MCC2163709.1"/>
    </source>
</evidence>
<proteinExistence type="predicted"/>
<dbReference type="EMBL" id="JAJEPU010000004">
    <property type="protein sequence ID" value="MCC2163709.1"/>
    <property type="molecule type" value="Genomic_DNA"/>
</dbReference>
<accession>A0AAE3AL01</accession>
<dbReference type="RefSeq" id="WP_177977378.1">
    <property type="nucleotide sequence ID" value="NZ_JAJEPU010000004.1"/>
</dbReference>
<keyword evidence="2" id="KW-0812">Transmembrane</keyword>
<name>A0AAE3AL01_9FIRM</name>
<feature type="region of interest" description="Disordered" evidence="1">
    <location>
        <begin position="178"/>
        <end position="197"/>
    </location>
</feature>
<feature type="transmembrane region" description="Helical" evidence="2">
    <location>
        <begin position="12"/>
        <end position="30"/>
    </location>
</feature>
<reference evidence="3" key="1">
    <citation type="submission" date="2021-10" db="EMBL/GenBank/DDBJ databases">
        <title>Anaerobic single-cell dispensing facilitates the cultivation of human gut bacteria.</title>
        <authorList>
            <person name="Afrizal A."/>
        </authorList>
    </citation>
    <scope>NUCLEOTIDE SEQUENCE</scope>
    <source>
        <strain evidence="3">CLA-AA-H274</strain>
    </source>
</reference>
<evidence type="ECO:0000313" key="4">
    <source>
        <dbReference type="Proteomes" id="UP001198962"/>
    </source>
</evidence>
<sequence length="197" mass="21444">MEKERVKTFRMVFLAMMVAIGVVISPILRIEGMCPTAHLINITCSVFMGPWYSLLCACMIGVIRMMFMGIPPLALTGAVFGAFLSGVFYRASKGKIICAVFGEIFGTGIIGSLVSYPVMAFLMGREGLNAFYYTPMFISATIMGGVTAYVFLKALSQTGMLAKIQESLGAKIYDKNGRKKRDGHATDETHAGDAKLY</sequence>
<keyword evidence="2" id="KW-1133">Transmembrane helix</keyword>
<dbReference type="InterPro" id="IPR012652">
    <property type="entry name" value="ThiW"/>
</dbReference>
<dbReference type="NCBIfam" id="TIGR02359">
    <property type="entry name" value="thiW"/>
    <property type="match status" value="1"/>
</dbReference>
<dbReference type="AlphaFoldDB" id="A0AAE3AL01"/>
<evidence type="ECO:0000256" key="2">
    <source>
        <dbReference type="SAM" id="Phobius"/>
    </source>
</evidence>
<feature type="transmembrane region" description="Helical" evidence="2">
    <location>
        <begin position="96"/>
        <end position="118"/>
    </location>
</feature>
<protein>
    <submittedName>
        <fullName evidence="3">Energy coupling factor transporter S component ThiW</fullName>
    </submittedName>
</protein>
<feature type="compositionally biased region" description="Basic and acidic residues" evidence="1">
    <location>
        <begin position="183"/>
        <end position="197"/>
    </location>
</feature>
<comment type="caution">
    <text evidence="3">The sequence shown here is derived from an EMBL/GenBank/DDBJ whole genome shotgun (WGS) entry which is preliminary data.</text>
</comment>
<organism evidence="3 4">
    <name type="scientific">Brotaphodocola catenula</name>
    <dbReference type="NCBI Taxonomy" id="2885361"/>
    <lineage>
        <taxon>Bacteria</taxon>
        <taxon>Bacillati</taxon>
        <taxon>Bacillota</taxon>
        <taxon>Clostridia</taxon>
        <taxon>Lachnospirales</taxon>
        <taxon>Lachnospiraceae</taxon>
        <taxon>Brotaphodocola</taxon>
    </lineage>
</organism>